<reference evidence="2 3" key="1">
    <citation type="submission" date="2020-07" db="EMBL/GenBank/DDBJ databases">
        <title>Complete genome sequence for Sandaracinobacter sp. M6.</title>
        <authorList>
            <person name="Tang Y."/>
            <person name="Liu Q."/>
            <person name="Guo Z."/>
            <person name="Lei P."/>
            <person name="Huang B."/>
        </authorList>
    </citation>
    <scope>NUCLEOTIDE SEQUENCE [LARGE SCALE GENOMIC DNA]</scope>
    <source>
        <strain evidence="2 3">M6</strain>
    </source>
</reference>
<dbReference type="Pfam" id="PF17765">
    <property type="entry name" value="MLTR_LBD"/>
    <property type="match status" value="1"/>
</dbReference>
<keyword evidence="3" id="KW-1185">Reference proteome</keyword>
<dbReference type="InterPro" id="IPR001387">
    <property type="entry name" value="Cro/C1-type_HTH"/>
</dbReference>
<feature type="domain" description="HTH cro/C1-type" evidence="1">
    <location>
        <begin position="7"/>
        <end position="61"/>
    </location>
</feature>
<dbReference type="CDD" id="cd00093">
    <property type="entry name" value="HTH_XRE"/>
    <property type="match status" value="1"/>
</dbReference>
<dbReference type="Pfam" id="PF01381">
    <property type="entry name" value="HTH_3"/>
    <property type="match status" value="1"/>
</dbReference>
<protein>
    <submittedName>
        <fullName evidence="2">Helix-turn-helix transcriptional regulator</fullName>
    </submittedName>
</protein>
<dbReference type="Gene3D" id="3.30.450.180">
    <property type="match status" value="1"/>
</dbReference>
<gene>
    <name evidence="2" type="ORF">H3309_14425</name>
</gene>
<name>A0A7G5IGM2_9SPHN</name>
<dbReference type="PROSITE" id="PS50943">
    <property type="entry name" value="HTH_CROC1"/>
    <property type="match status" value="1"/>
</dbReference>
<dbReference type="GO" id="GO:0003677">
    <property type="term" value="F:DNA binding"/>
    <property type="evidence" value="ECO:0007669"/>
    <property type="project" value="InterPro"/>
</dbReference>
<dbReference type="EMBL" id="CP059851">
    <property type="protein sequence ID" value="QMW22514.1"/>
    <property type="molecule type" value="Genomic_DNA"/>
</dbReference>
<accession>A0A7G5IGM2</accession>
<evidence type="ECO:0000259" key="1">
    <source>
        <dbReference type="PROSITE" id="PS50943"/>
    </source>
</evidence>
<dbReference type="SMART" id="SM00530">
    <property type="entry name" value="HTH_XRE"/>
    <property type="match status" value="1"/>
</dbReference>
<dbReference type="AlphaFoldDB" id="A0A7G5IGM2"/>
<organism evidence="2 3">
    <name type="scientific">Sandaracinobacteroides saxicola</name>
    <dbReference type="NCBI Taxonomy" id="2759707"/>
    <lineage>
        <taxon>Bacteria</taxon>
        <taxon>Pseudomonadati</taxon>
        <taxon>Pseudomonadota</taxon>
        <taxon>Alphaproteobacteria</taxon>
        <taxon>Sphingomonadales</taxon>
        <taxon>Sphingosinicellaceae</taxon>
        <taxon>Sandaracinobacteroides</taxon>
    </lineage>
</organism>
<dbReference type="InterPro" id="IPR010982">
    <property type="entry name" value="Lambda_DNA-bd_dom_sf"/>
</dbReference>
<dbReference type="PANTHER" id="PTHR35010">
    <property type="entry name" value="BLL4672 PROTEIN-RELATED"/>
    <property type="match status" value="1"/>
</dbReference>
<proteinExistence type="predicted"/>
<sequence length="273" mass="29406">MSFSLLLRRWRRARGLSQLALAGEAGISARHLSFLETGRARPSAEMAMQLGATLDLPLRARNELLVAAGFAPTFRETVDLDAPHNSAVAEALRFLLKAHHPNPAIVMNRRWDILMANRAASRFSRFFIGQAASISDHRRLGNAAHLYLAPDLFAPSILDWGDVARSTLANVRRDAATDPSAGGPADLLGELLAYPAVAAMGRGAAPTDPPPLLATRLAHDGVTISYATLLTSFGTAADVFAEELRIKTFMPLDAATRDFFARIAARESDLIAA</sequence>
<dbReference type="SUPFAM" id="SSF47413">
    <property type="entry name" value="lambda repressor-like DNA-binding domains"/>
    <property type="match status" value="1"/>
</dbReference>
<evidence type="ECO:0000313" key="2">
    <source>
        <dbReference type="EMBL" id="QMW22514.1"/>
    </source>
</evidence>
<dbReference type="Gene3D" id="1.10.260.40">
    <property type="entry name" value="lambda repressor-like DNA-binding domains"/>
    <property type="match status" value="1"/>
</dbReference>
<dbReference type="RefSeq" id="WP_182295474.1">
    <property type="nucleotide sequence ID" value="NZ_CP059851.1"/>
</dbReference>
<dbReference type="Proteomes" id="UP000515292">
    <property type="component" value="Chromosome"/>
</dbReference>
<dbReference type="InterPro" id="IPR041413">
    <property type="entry name" value="MLTR_LBD"/>
</dbReference>
<dbReference type="KEGG" id="sand:H3309_14425"/>
<evidence type="ECO:0000313" key="3">
    <source>
        <dbReference type="Proteomes" id="UP000515292"/>
    </source>
</evidence>
<dbReference type="PANTHER" id="PTHR35010:SF4">
    <property type="entry name" value="BLL5781 PROTEIN"/>
    <property type="match status" value="1"/>
</dbReference>